<feature type="transmembrane region" description="Helical" evidence="4">
    <location>
        <begin position="240"/>
        <end position="259"/>
    </location>
</feature>
<accession>A0A4U1B6S8</accession>
<dbReference type="PROSITE" id="PS50850">
    <property type="entry name" value="MFS"/>
    <property type="match status" value="1"/>
</dbReference>
<protein>
    <submittedName>
        <fullName evidence="6">MFS transporter</fullName>
    </submittedName>
</protein>
<feature type="transmembrane region" description="Helical" evidence="4">
    <location>
        <begin position="161"/>
        <end position="180"/>
    </location>
</feature>
<dbReference type="PANTHER" id="PTHR23534:SF1">
    <property type="entry name" value="MAJOR FACILITATOR SUPERFAMILY PROTEIN"/>
    <property type="match status" value="1"/>
</dbReference>
<sequence length="430" mass="46705">MESFLSWINPTLFVVCLAMLAGVWVLNKVYRYPRNIWVLVVSQPLLLCISPTMTFISGLLAREIAPNPTLATLPLSMMIVGLALSTLLAARLSAVFGRKASTNIGYSIAIFGAVLATLAAKHQNFYLLISASVCFGSSLAFSQQLRFAALESVAEKDGPKVISALMLSGIAAAMIGPEVALISKDWLPSQGAYAGSFVALAGLILLSMAVFQWFSNPQVTEIATVETKGRPLGEIARQPVFMVAVCSAAIGYGVMSLLMTATPLSMHDVHGHSLSDTKWVIQSHIAAMFLPSLFTGSLIKRFGAGNILIAGTMVMLLVLVIALRGHQVVHYWWALVLLGIGWNFLFITGTVILPQSYQHNERFKVQAVNDFTVFTVQALGSLLAGYLLFSSNWHTLIMIASPLVAIMLLISVIQYRREKRARTELVNSNL</sequence>
<feature type="transmembrane region" description="Helical" evidence="4">
    <location>
        <begin position="279"/>
        <end position="299"/>
    </location>
</feature>
<feature type="domain" description="Major facilitator superfamily (MFS) profile" evidence="5">
    <location>
        <begin position="239"/>
        <end position="430"/>
    </location>
</feature>
<dbReference type="InterPro" id="IPR036259">
    <property type="entry name" value="MFS_trans_sf"/>
</dbReference>
<evidence type="ECO:0000259" key="5">
    <source>
        <dbReference type="PROSITE" id="PS50850"/>
    </source>
</evidence>
<dbReference type="RefSeq" id="WP_136735620.1">
    <property type="nucleotide sequence ID" value="NZ_SWDB01000018.1"/>
</dbReference>
<dbReference type="Proteomes" id="UP000307999">
    <property type="component" value="Unassembled WGS sequence"/>
</dbReference>
<name>A0A4U1B6S8_9GAMM</name>
<dbReference type="Pfam" id="PF07690">
    <property type="entry name" value="MFS_1"/>
    <property type="match status" value="1"/>
</dbReference>
<evidence type="ECO:0000313" key="7">
    <source>
        <dbReference type="Proteomes" id="UP000307999"/>
    </source>
</evidence>
<feature type="transmembrane region" description="Helical" evidence="4">
    <location>
        <begin position="38"/>
        <end position="61"/>
    </location>
</feature>
<organism evidence="6 7">
    <name type="scientific">Thalassotalea mangrovi</name>
    <dbReference type="NCBI Taxonomy" id="2572245"/>
    <lineage>
        <taxon>Bacteria</taxon>
        <taxon>Pseudomonadati</taxon>
        <taxon>Pseudomonadota</taxon>
        <taxon>Gammaproteobacteria</taxon>
        <taxon>Alteromonadales</taxon>
        <taxon>Colwelliaceae</taxon>
        <taxon>Thalassotalea</taxon>
    </lineage>
</organism>
<dbReference type="InterPro" id="IPR020846">
    <property type="entry name" value="MFS_dom"/>
</dbReference>
<feature type="transmembrane region" description="Helical" evidence="4">
    <location>
        <begin position="6"/>
        <end position="26"/>
    </location>
</feature>
<evidence type="ECO:0000256" key="4">
    <source>
        <dbReference type="SAM" id="Phobius"/>
    </source>
</evidence>
<keyword evidence="3 4" id="KW-0472">Membrane</keyword>
<keyword evidence="7" id="KW-1185">Reference proteome</keyword>
<dbReference type="InterPro" id="IPR011701">
    <property type="entry name" value="MFS"/>
</dbReference>
<proteinExistence type="predicted"/>
<keyword evidence="2 4" id="KW-1133">Transmembrane helix</keyword>
<feature type="transmembrane region" description="Helical" evidence="4">
    <location>
        <begin position="126"/>
        <end position="149"/>
    </location>
</feature>
<evidence type="ECO:0000256" key="2">
    <source>
        <dbReference type="ARBA" id="ARBA00022989"/>
    </source>
</evidence>
<gene>
    <name evidence="6" type="ORF">E8M12_08155</name>
</gene>
<dbReference type="SUPFAM" id="SSF103473">
    <property type="entry name" value="MFS general substrate transporter"/>
    <property type="match status" value="1"/>
</dbReference>
<dbReference type="Gene3D" id="1.20.1250.20">
    <property type="entry name" value="MFS general substrate transporter like domains"/>
    <property type="match status" value="1"/>
</dbReference>
<feature type="transmembrane region" description="Helical" evidence="4">
    <location>
        <begin position="306"/>
        <end position="325"/>
    </location>
</feature>
<evidence type="ECO:0000256" key="1">
    <source>
        <dbReference type="ARBA" id="ARBA00022692"/>
    </source>
</evidence>
<feature type="transmembrane region" description="Helical" evidence="4">
    <location>
        <begin position="192"/>
        <end position="214"/>
    </location>
</feature>
<feature type="transmembrane region" description="Helical" evidence="4">
    <location>
        <begin position="331"/>
        <end position="353"/>
    </location>
</feature>
<keyword evidence="1 4" id="KW-0812">Transmembrane</keyword>
<dbReference type="PANTHER" id="PTHR23534">
    <property type="entry name" value="MFS PERMEASE"/>
    <property type="match status" value="1"/>
</dbReference>
<dbReference type="GO" id="GO:0022857">
    <property type="term" value="F:transmembrane transporter activity"/>
    <property type="evidence" value="ECO:0007669"/>
    <property type="project" value="InterPro"/>
</dbReference>
<evidence type="ECO:0000256" key="3">
    <source>
        <dbReference type="ARBA" id="ARBA00023136"/>
    </source>
</evidence>
<feature type="transmembrane region" description="Helical" evidence="4">
    <location>
        <begin position="73"/>
        <end position="92"/>
    </location>
</feature>
<reference evidence="6 7" key="1">
    <citation type="submission" date="2019-04" db="EMBL/GenBank/DDBJ databases">
        <title>Thalassotalea guangxiensis sp. nov., isolated from sediment of the coastal wetland.</title>
        <authorList>
            <person name="Zheng S."/>
            <person name="Zhang D."/>
        </authorList>
    </citation>
    <scope>NUCLEOTIDE SEQUENCE [LARGE SCALE GENOMIC DNA]</scope>
    <source>
        <strain evidence="6 7">ZS-4</strain>
    </source>
</reference>
<feature type="transmembrane region" description="Helical" evidence="4">
    <location>
        <begin position="365"/>
        <end position="389"/>
    </location>
</feature>
<comment type="caution">
    <text evidence="6">The sequence shown here is derived from an EMBL/GenBank/DDBJ whole genome shotgun (WGS) entry which is preliminary data.</text>
</comment>
<dbReference type="EMBL" id="SWDB01000018">
    <property type="protein sequence ID" value="TKB45562.1"/>
    <property type="molecule type" value="Genomic_DNA"/>
</dbReference>
<dbReference type="AlphaFoldDB" id="A0A4U1B6S8"/>
<feature type="transmembrane region" description="Helical" evidence="4">
    <location>
        <begin position="395"/>
        <end position="413"/>
    </location>
</feature>
<feature type="transmembrane region" description="Helical" evidence="4">
    <location>
        <begin position="104"/>
        <end position="120"/>
    </location>
</feature>
<evidence type="ECO:0000313" key="6">
    <source>
        <dbReference type="EMBL" id="TKB45562.1"/>
    </source>
</evidence>
<dbReference type="OrthoDB" id="8558006at2"/>